<evidence type="ECO:0000313" key="2">
    <source>
        <dbReference type="EMBL" id="GGL50634.1"/>
    </source>
</evidence>
<dbReference type="EMBL" id="BMOK01000004">
    <property type="protein sequence ID" value="GGL50634.1"/>
    <property type="molecule type" value="Genomic_DNA"/>
</dbReference>
<reference evidence="2" key="2">
    <citation type="submission" date="2020-09" db="EMBL/GenBank/DDBJ databases">
        <authorList>
            <person name="Sun Q."/>
            <person name="Ohkuma M."/>
        </authorList>
    </citation>
    <scope>NUCLEOTIDE SEQUENCE</scope>
    <source>
        <strain evidence="2">JCM 15325</strain>
    </source>
</reference>
<name>A0A917S1I9_9BACL</name>
<organism evidence="2 3">
    <name type="scientific">Sporolactobacillus putidus</name>
    <dbReference type="NCBI Taxonomy" id="492735"/>
    <lineage>
        <taxon>Bacteria</taxon>
        <taxon>Bacillati</taxon>
        <taxon>Bacillota</taxon>
        <taxon>Bacilli</taxon>
        <taxon>Bacillales</taxon>
        <taxon>Sporolactobacillaceae</taxon>
        <taxon>Sporolactobacillus</taxon>
    </lineage>
</organism>
<dbReference type="Gene3D" id="3.40.50.2000">
    <property type="entry name" value="Glycogen Phosphorylase B"/>
    <property type="match status" value="2"/>
</dbReference>
<dbReference type="CDD" id="cd03811">
    <property type="entry name" value="GT4_GT28_WabH-like"/>
    <property type="match status" value="1"/>
</dbReference>
<dbReference type="Proteomes" id="UP000654670">
    <property type="component" value="Unassembled WGS sequence"/>
</dbReference>
<gene>
    <name evidence="2" type="primary">rfaB</name>
    <name evidence="2" type="ORF">GCM10007968_13610</name>
</gene>
<keyword evidence="3" id="KW-1185">Reference proteome</keyword>
<dbReference type="InterPro" id="IPR001296">
    <property type="entry name" value="Glyco_trans_1"/>
</dbReference>
<evidence type="ECO:0000259" key="1">
    <source>
        <dbReference type="Pfam" id="PF00534"/>
    </source>
</evidence>
<sequence length="358" mass="40486">MKKIVIVTPHLSGLGGTETVIRDVVRRINSGPGSYKIQLLVGGSDSTAWLAGIPSASYASGHGNKLARAYSKMRALYKYFKEERPSMVISIDTKLIRACYLCRKMLGHKFPIVSWIHFSLFHEPTVHVKMLPYADYHFCISTGIARQMESLGINPSVLFTIYNPVPRIERTVPRPKDKVKFIYIGRIFFERQKRLKDLLTALSGVSGDWQLNVYGDGEDTDICKQFSNQLGIQDRVIWNGWVDQAWEKIDEATALLLTSAYEGFGMVLTEAISRGVYCISSDCETGPADIIQQNVNGELYRPGDLSQLRIILQSIVDGRKPLPDQEKIKESIKSMYADHYYQTLLSDFDKISDDWNAK</sequence>
<feature type="domain" description="Glycosyl transferase family 1" evidence="1">
    <location>
        <begin position="169"/>
        <end position="330"/>
    </location>
</feature>
<dbReference type="RefSeq" id="WP_188802332.1">
    <property type="nucleotide sequence ID" value="NZ_BMOK01000004.1"/>
</dbReference>
<proteinExistence type="predicted"/>
<dbReference type="PANTHER" id="PTHR12526:SF630">
    <property type="entry name" value="GLYCOSYLTRANSFERASE"/>
    <property type="match status" value="1"/>
</dbReference>
<dbReference type="AlphaFoldDB" id="A0A917S1I9"/>
<dbReference type="SUPFAM" id="SSF53756">
    <property type="entry name" value="UDP-Glycosyltransferase/glycogen phosphorylase"/>
    <property type="match status" value="1"/>
</dbReference>
<dbReference type="Pfam" id="PF00534">
    <property type="entry name" value="Glycos_transf_1"/>
    <property type="match status" value="1"/>
</dbReference>
<accession>A0A917S1I9</accession>
<dbReference type="GO" id="GO:0016757">
    <property type="term" value="F:glycosyltransferase activity"/>
    <property type="evidence" value="ECO:0007669"/>
    <property type="project" value="InterPro"/>
</dbReference>
<comment type="caution">
    <text evidence="2">The sequence shown here is derived from an EMBL/GenBank/DDBJ whole genome shotgun (WGS) entry which is preliminary data.</text>
</comment>
<protein>
    <submittedName>
        <fullName evidence="2">Lipopolysaccharide 1,6-galactosyltransferase</fullName>
    </submittedName>
</protein>
<evidence type="ECO:0000313" key="3">
    <source>
        <dbReference type="Proteomes" id="UP000654670"/>
    </source>
</evidence>
<dbReference type="PANTHER" id="PTHR12526">
    <property type="entry name" value="GLYCOSYLTRANSFERASE"/>
    <property type="match status" value="1"/>
</dbReference>
<reference evidence="2" key="1">
    <citation type="journal article" date="2014" name="Int. J. Syst. Evol. Microbiol.">
        <title>Complete genome sequence of Corynebacterium casei LMG S-19264T (=DSM 44701T), isolated from a smear-ripened cheese.</title>
        <authorList>
            <consortium name="US DOE Joint Genome Institute (JGI-PGF)"/>
            <person name="Walter F."/>
            <person name="Albersmeier A."/>
            <person name="Kalinowski J."/>
            <person name="Ruckert C."/>
        </authorList>
    </citation>
    <scope>NUCLEOTIDE SEQUENCE</scope>
    <source>
        <strain evidence="2">JCM 15325</strain>
    </source>
</reference>